<dbReference type="SMART" id="SM00267">
    <property type="entry name" value="GGDEF"/>
    <property type="match status" value="1"/>
</dbReference>
<evidence type="ECO:0000256" key="3">
    <source>
        <dbReference type="SAM" id="Phobius"/>
    </source>
</evidence>
<dbReference type="SUPFAM" id="SSF55073">
    <property type="entry name" value="Nucleotide cyclase"/>
    <property type="match status" value="1"/>
</dbReference>
<evidence type="ECO:0000259" key="4">
    <source>
        <dbReference type="PROSITE" id="PS50887"/>
    </source>
</evidence>
<dbReference type="NCBIfam" id="TIGR00254">
    <property type="entry name" value="GGDEF"/>
    <property type="match status" value="1"/>
</dbReference>
<keyword evidence="3" id="KW-0472">Membrane</keyword>
<evidence type="ECO:0000313" key="6">
    <source>
        <dbReference type="Proteomes" id="UP000805841"/>
    </source>
</evidence>
<gene>
    <name evidence="5" type="ORF">HAQ05_11130</name>
</gene>
<keyword evidence="3" id="KW-1133">Transmembrane helix</keyword>
<dbReference type="InterPro" id="IPR029787">
    <property type="entry name" value="Nucleotide_cyclase"/>
</dbReference>
<dbReference type="PROSITE" id="PS50887">
    <property type="entry name" value="GGDEF"/>
    <property type="match status" value="1"/>
</dbReference>
<evidence type="ECO:0000256" key="2">
    <source>
        <dbReference type="ARBA" id="ARBA00034247"/>
    </source>
</evidence>
<evidence type="ECO:0000313" key="5">
    <source>
        <dbReference type="EMBL" id="MBD1599252.1"/>
    </source>
</evidence>
<dbReference type="PANTHER" id="PTHR45138">
    <property type="entry name" value="REGULATORY COMPONENTS OF SENSORY TRANSDUCTION SYSTEM"/>
    <property type="match status" value="1"/>
</dbReference>
<feature type="domain" description="GGDEF" evidence="4">
    <location>
        <begin position="299"/>
        <end position="432"/>
    </location>
</feature>
<dbReference type="EC" id="2.7.7.65" evidence="1"/>
<dbReference type="InterPro" id="IPR000160">
    <property type="entry name" value="GGDEF_dom"/>
</dbReference>
<organism evidence="5 6">
    <name type="scientific">Pseudomonas typographi</name>
    <dbReference type="NCBI Taxonomy" id="2715964"/>
    <lineage>
        <taxon>Bacteria</taxon>
        <taxon>Pseudomonadati</taxon>
        <taxon>Pseudomonadota</taxon>
        <taxon>Gammaproteobacteria</taxon>
        <taxon>Pseudomonadales</taxon>
        <taxon>Pseudomonadaceae</taxon>
        <taxon>Pseudomonas</taxon>
    </lineage>
</organism>
<evidence type="ECO:0000256" key="1">
    <source>
        <dbReference type="ARBA" id="ARBA00012528"/>
    </source>
</evidence>
<dbReference type="EMBL" id="JAAOCA010000012">
    <property type="protein sequence ID" value="MBD1599252.1"/>
    <property type="molecule type" value="Genomic_DNA"/>
</dbReference>
<dbReference type="Proteomes" id="UP000805841">
    <property type="component" value="Unassembled WGS sequence"/>
</dbReference>
<dbReference type="InterPro" id="IPR043128">
    <property type="entry name" value="Rev_trsase/Diguanyl_cyclase"/>
</dbReference>
<reference evidence="5 6" key="1">
    <citation type="journal article" date="2020" name="Insects">
        <title>Bacteria Belonging to Pseudomonas typographi sp. nov. from the Bark Beetle Ips typographus Have Genomic Potential to Aid in the Host Ecology.</title>
        <authorList>
            <person name="Peral-Aranega E."/>
            <person name="Saati-Santamaria Z."/>
            <person name="Kolarik M."/>
            <person name="Rivas R."/>
            <person name="Garcia-Fraile P."/>
        </authorList>
    </citation>
    <scope>NUCLEOTIDE SEQUENCE [LARGE SCALE GENOMIC DNA]</scope>
    <source>
        <strain evidence="5 6">CA3A</strain>
    </source>
</reference>
<dbReference type="PANTHER" id="PTHR45138:SF9">
    <property type="entry name" value="DIGUANYLATE CYCLASE DGCM-RELATED"/>
    <property type="match status" value="1"/>
</dbReference>
<keyword evidence="3" id="KW-0812">Transmembrane</keyword>
<dbReference type="CDD" id="cd01949">
    <property type="entry name" value="GGDEF"/>
    <property type="match status" value="1"/>
</dbReference>
<keyword evidence="6" id="KW-1185">Reference proteome</keyword>
<protein>
    <recommendedName>
        <fullName evidence="1">diguanylate cyclase</fullName>
        <ecNumber evidence="1">2.7.7.65</ecNumber>
    </recommendedName>
</protein>
<dbReference type="Pfam" id="PF00990">
    <property type="entry name" value="GGDEF"/>
    <property type="match status" value="1"/>
</dbReference>
<feature type="transmembrane region" description="Helical" evidence="3">
    <location>
        <begin position="12"/>
        <end position="33"/>
    </location>
</feature>
<accession>A0ABR7Z1H8</accession>
<dbReference type="Gene3D" id="3.30.70.270">
    <property type="match status" value="1"/>
</dbReference>
<comment type="catalytic activity">
    <reaction evidence="2">
        <text>2 GTP = 3',3'-c-di-GMP + 2 diphosphate</text>
        <dbReference type="Rhea" id="RHEA:24898"/>
        <dbReference type="ChEBI" id="CHEBI:33019"/>
        <dbReference type="ChEBI" id="CHEBI:37565"/>
        <dbReference type="ChEBI" id="CHEBI:58805"/>
        <dbReference type="EC" id="2.7.7.65"/>
    </reaction>
</comment>
<sequence length="432" mass="47753">MGRERPLGHRLVVATLCFCLLFTVATVSLRTWFAWHSGRANMAAELNLVDQIFQGPLAKAVWELDSDSLDAQLDSVAQAAPVGRVTLHIARPGRDDEVLLRQRAAFTGVGAAPALLKELAVSPYPGAHLVVGTLFLEGDPNLLWHRLWRELAFIITTQLVQSVALAGLIMMMFNRLVTVHVRHIARHLGELTPQTLGTPLRLERLGTRNDELDLLQNGINHLQASMGTYLARQRRAEQALAHSRDQLAEQVDARTAELKAANASLHALSRHDPLTGLANRRYFDEVKETEFRRAVRSEQPLAVLMCDVDYFKAYNDHHGHGQGDECLKLIAGVMQHLFNRTGELCARLGGEEFAVVLPSHNNAQARLAAERLRQGIVALALPHGASPVAQWVTLSIGIAQLDATMTGFDQLLQRADQALYRAKADGRDRVHS</sequence>
<proteinExistence type="predicted"/>
<dbReference type="InterPro" id="IPR050469">
    <property type="entry name" value="Diguanylate_Cyclase"/>
</dbReference>
<name>A0ABR7Z1H8_9PSED</name>
<comment type="caution">
    <text evidence="5">The sequence shown here is derived from an EMBL/GenBank/DDBJ whole genome shotgun (WGS) entry which is preliminary data.</text>
</comment>